<dbReference type="RefSeq" id="WP_123668336.1">
    <property type="nucleotide sequence ID" value="NZ_RJKE01000001.1"/>
</dbReference>
<comment type="caution">
    <text evidence="2">The sequence shown here is derived from an EMBL/GenBank/DDBJ whole genome shotgun (WGS) entry which is preliminary data.</text>
</comment>
<keyword evidence="3" id="KW-1185">Reference proteome</keyword>
<evidence type="ECO:0000256" key="1">
    <source>
        <dbReference type="SAM" id="MobiDB-lite"/>
    </source>
</evidence>
<dbReference type="EMBL" id="RJKE01000001">
    <property type="protein sequence ID" value="ROO89200.1"/>
    <property type="molecule type" value="Genomic_DNA"/>
</dbReference>
<feature type="region of interest" description="Disordered" evidence="1">
    <location>
        <begin position="39"/>
        <end position="98"/>
    </location>
</feature>
<evidence type="ECO:0000313" key="2">
    <source>
        <dbReference type="EMBL" id="ROO89200.1"/>
    </source>
</evidence>
<feature type="compositionally biased region" description="Basic and acidic residues" evidence="1">
    <location>
        <begin position="89"/>
        <end position="98"/>
    </location>
</feature>
<gene>
    <name evidence="2" type="ORF">EDD29_6887</name>
</gene>
<evidence type="ECO:0000313" key="3">
    <source>
        <dbReference type="Proteomes" id="UP000272400"/>
    </source>
</evidence>
<sequence length="98" mass="9706">MRIRGPLLAVVGAVLLTLGAVYAFVAAARVAPPALGPLVVVTATPGPSATDEPETAHPVTPPPPRDADDHGGDDKADDHGGADDGVEPGDDHGGDDAD</sequence>
<protein>
    <recommendedName>
        <fullName evidence="4">Small secreted hydrophilic protein</fullName>
    </recommendedName>
</protein>
<dbReference type="Proteomes" id="UP000272400">
    <property type="component" value="Unassembled WGS sequence"/>
</dbReference>
<feature type="compositionally biased region" description="Basic and acidic residues" evidence="1">
    <location>
        <begin position="65"/>
        <end position="82"/>
    </location>
</feature>
<name>A0A3N1D6P9_9ACTN</name>
<accession>A0A3N1D6P9</accession>
<proteinExistence type="predicted"/>
<organism evidence="2 3">
    <name type="scientific">Actinocorallia herbida</name>
    <dbReference type="NCBI Taxonomy" id="58109"/>
    <lineage>
        <taxon>Bacteria</taxon>
        <taxon>Bacillati</taxon>
        <taxon>Actinomycetota</taxon>
        <taxon>Actinomycetes</taxon>
        <taxon>Streptosporangiales</taxon>
        <taxon>Thermomonosporaceae</taxon>
        <taxon>Actinocorallia</taxon>
    </lineage>
</organism>
<dbReference type="AlphaFoldDB" id="A0A3N1D6P9"/>
<evidence type="ECO:0008006" key="4">
    <source>
        <dbReference type="Google" id="ProtNLM"/>
    </source>
</evidence>
<reference evidence="2 3" key="1">
    <citation type="submission" date="2018-11" db="EMBL/GenBank/DDBJ databases">
        <title>Sequencing the genomes of 1000 actinobacteria strains.</title>
        <authorList>
            <person name="Klenk H.-P."/>
        </authorList>
    </citation>
    <scope>NUCLEOTIDE SEQUENCE [LARGE SCALE GENOMIC DNA]</scope>
    <source>
        <strain evidence="2 3">DSM 44254</strain>
    </source>
</reference>